<protein>
    <recommendedName>
        <fullName evidence="5">Release factor glutamine methyltransferase</fullName>
        <shortName evidence="5">RF MTase</shortName>
        <ecNumber evidence="5">2.1.1.297</ecNumber>
    </recommendedName>
    <alternativeName>
        <fullName evidence="5">N5-glutamine methyltransferase PrmC</fullName>
    </alternativeName>
    <alternativeName>
        <fullName evidence="5">Protein-(glutamine-N5) MTase PrmC</fullName>
    </alternativeName>
    <alternativeName>
        <fullName evidence="5">Protein-glutamine N-methyltransferase PrmC</fullName>
    </alternativeName>
</protein>
<evidence type="ECO:0000256" key="2">
    <source>
        <dbReference type="ARBA" id="ARBA00022679"/>
    </source>
</evidence>
<dbReference type="EMBL" id="PHUJ01000003">
    <property type="protein sequence ID" value="PKB30626.1"/>
    <property type="molecule type" value="Genomic_DNA"/>
</dbReference>
<feature type="compositionally biased region" description="Polar residues" evidence="6">
    <location>
        <begin position="25"/>
        <end position="34"/>
    </location>
</feature>
<name>A0AA44UNV9_PSEA5</name>
<dbReference type="GO" id="GO:0032259">
    <property type="term" value="P:methylation"/>
    <property type="evidence" value="ECO:0007669"/>
    <property type="project" value="UniProtKB-KW"/>
</dbReference>
<organism evidence="9 10">
    <name type="scientific">Pseudonocardia alni</name>
    <name type="common">Amycolata alni</name>
    <dbReference type="NCBI Taxonomy" id="33907"/>
    <lineage>
        <taxon>Bacteria</taxon>
        <taxon>Bacillati</taxon>
        <taxon>Actinomycetota</taxon>
        <taxon>Actinomycetes</taxon>
        <taxon>Pseudonocardiales</taxon>
        <taxon>Pseudonocardiaceae</taxon>
        <taxon>Pseudonocardia</taxon>
    </lineage>
</organism>
<dbReference type="NCBIfam" id="TIGR00536">
    <property type="entry name" value="hemK_fam"/>
    <property type="match status" value="1"/>
</dbReference>
<dbReference type="InterPro" id="IPR004556">
    <property type="entry name" value="HemK-like"/>
</dbReference>
<dbReference type="PANTHER" id="PTHR18895">
    <property type="entry name" value="HEMK METHYLTRANSFERASE"/>
    <property type="match status" value="1"/>
</dbReference>
<keyword evidence="1 5" id="KW-0489">Methyltransferase</keyword>
<dbReference type="GO" id="GO:0003676">
    <property type="term" value="F:nucleic acid binding"/>
    <property type="evidence" value="ECO:0007669"/>
    <property type="project" value="InterPro"/>
</dbReference>
<dbReference type="InterPro" id="IPR050320">
    <property type="entry name" value="N5-glutamine_MTase"/>
</dbReference>
<gene>
    <name evidence="5" type="primary">prmC</name>
    <name evidence="9" type="ORF">ATL51_2298</name>
</gene>
<evidence type="ECO:0000256" key="1">
    <source>
        <dbReference type="ARBA" id="ARBA00022603"/>
    </source>
</evidence>
<dbReference type="Pfam" id="PF05175">
    <property type="entry name" value="MTS"/>
    <property type="match status" value="1"/>
</dbReference>
<dbReference type="PANTHER" id="PTHR18895:SF74">
    <property type="entry name" value="MTRF1L RELEASE FACTOR GLUTAMINE METHYLTRANSFERASE"/>
    <property type="match status" value="1"/>
</dbReference>
<dbReference type="NCBIfam" id="TIGR03534">
    <property type="entry name" value="RF_mod_PrmC"/>
    <property type="match status" value="1"/>
</dbReference>
<evidence type="ECO:0000259" key="7">
    <source>
        <dbReference type="Pfam" id="PF05175"/>
    </source>
</evidence>
<dbReference type="SUPFAM" id="SSF53335">
    <property type="entry name" value="S-adenosyl-L-methionine-dependent methyltransferases"/>
    <property type="match status" value="1"/>
</dbReference>
<evidence type="ECO:0000313" key="9">
    <source>
        <dbReference type="EMBL" id="PKB30626.1"/>
    </source>
</evidence>
<feature type="domain" description="Methyltransferase small" evidence="7">
    <location>
        <begin position="147"/>
        <end position="232"/>
    </location>
</feature>
<feature type="binding site" evidence="5">
    <location>
        <position position="228"/>
    </location>
    <ligand>
        <name>S-adenosyl-L-methionine</name>
        <dbReference type="ChEBI" id="CHEBI:59789"/>
    </ligand>
</feature>
<dbReference type="AlphaFoldDB" id="A0AA44UNV9"/>
<dbReference type="Proteomes" id="UP000232453">
    <property type="component" value="Unassembled WGS sequence"/>
</dbReference>
<proteinExistence type="inferred from homology"/>
<evidence type="ECO:0000256" key="5">
    <source>
        <dbReference type="HAMAP-Rule" id="MF_02126"/>
    </source>
</evidence>
<sequence>MIPRSGDAPVTCGVPAPRSRDTGAVTETTASPTTGSRLPLRVAIAEAERTLAAAGVASPRVDAELLAAHVLGSSRSTLLMTPLVDPPVVERLQALVARRATREPLQHILGTAVLGPVEVAVGPGVFTPRPETELLLEWGLASIRDVSRPRVLDLCTGSGALALAFAVSRPDAEVHALEADPSALSWTRRNLDAHVAAGGRPVTLHVADVRWTDLLIELEGAVDLVVCNPPYVPDGTPVPPEVERWDPPGAVFGGPDGTQIIQAVVRGASGWLRHGGHLAIEHDDTHGETVPALLRRRRTLGEVTEHDDLTGRPRFVTARRVPCS</sequence>
<dbReference type="EC" id="2.1.1.297" evidence="5"/>
<comment type="caution">
    <text evidence="9">The sequence shown here is derived from an EMBL/GenBank/DDBJ whole genome shotgun (WGS) entry which is preliminary data.</text>
</comment>
<comment type="caution">
    <text evidence="5">Lacks conserved residue(s) required for the propagation of feature annotation.</text>
</comment>
<evidence type="ECO:0000259" key="8">
    <source>
        <dbReference type="Pfam" id="PF17827"/>
    </source>
</evidence>
<dbReference type="Gene3D" id="3.40.50.150">
    <property type="entry name" value="Vaccinia Virus protein VP39"/>
    <property type="match status" value="1"/>
</dbReference>
<comment type="similarity">
    <text evidence="5">Belongs to the protein N5-glutamine methyltransferase family. PrmC subfamily.</text>
</comment>
<dbReference type="HAMAP" id="MF_02126">
    <property type="entry name" value="RF_methyltr_PrmC"/>
    <property type="match status" value="1"/>
</dbReference>
<dbReference type="Gene3D" id="1.10.8.10">
    <property type="entry name" value="DNA helicase RuvA subunit, C-terminal domain"/>
    <property type="match status" value="1"/>
</dbReference>
<accession>A0AA44UNV9</accession>
<feature type="domain" description="Release factor glutamine methyltransferase N-terminal" evidence="8">
    <location>
        <begin position="43"/>
        <end position="110"/>
    </location>
</feature>
<evidence type="ECO:0000256" key="4">
    <source>
        <dbReference type="ARBA" id="ARBA00048391"/>
    </source>
</evidence>
<evidence type="ECO:0000256" key="3">
    <source>
        <dbReference type="ARBA" id="ARBA00022691"/>
    </source>
</evidence>
<evidence type="ECO:0000313" key="10">
    <source>
        <dbReference type="Proteomes" id="UP000232453"/>
    </source>
</evidence>
<dbReference type="InterPro" id="IPR040758">
    <property type="entry name" value="PrmC_N"/>
</dbReference>
<dbReference type="Pfam" id="PF17827">
    <property type="entry name" value="PrmC_N"/>
    <property type="match status" value="1"/>
</dbReference>
<feature type="region of interest" description="Disordered" evidence="6">
    <location>
        <begin position="1"/>
        <end position="34"/>
    </location>
</feature>
<dbReference type="CDD" id="cd02440">
    <property type="entry name" value="AdoMet_MTases"/>
    <property type="match status" value="1"/>
</dbReference>
<dbReference type="InterPro" id="IPR029063">
    <property type="entry name" value="SAM-dependent_MTases_sf"/>
</dbReference>
<dbReference type="PROSITE" id="PS00092">
    <property type="entry name" value="N6_MTASE"/>
    <property type="match status" value="1"/>
</dbReference>
<evidence type="ECO:0000256" key="6">
    <source>
        <dbReference type="SAM" id="MobiDB-lite"/>
    </source>
</evidence>
<dbReference type="GO" id="GO:0102559">
    <property type="term" value="F:peptide chain release factor N(5)-glutamine methyltransferase activity"/>
    <property type="evidence" value="ECO:0007669"/>
    <property type="project" value="UniProtKB-EC"/>
</dbReference>
<dbReference type="InterPro" id="IPR019874">
    <property type="entry name" value="RF_methyltr_PrmC"/>
</dbReference>
<dbReference type="InterPro" id="IPR002052">
    <property type="entry name" value="DNA_methylase_N6_adenine_CS"/>
</dbReference>
<feature type="binding site" evidence="5">
    <location>
        <begin position="228"/>
        <end position="231"/>
    </location>
    <ligand>
        <name>substrate</name>
    </ligand>
</feature>
<reference evidence="9 10" key="1">
    <citation type="submission" date="2017-11" db="EMBL/GenBank/DDBJ databases">
        <title>Sequencing the genomes of 1000 actinobacteria strains.</title>
        <authorList>
            <person name="Klenk H.-P."/>
        </authorList>
    </citation>
    <scope>NUCLEOTIDE SEQUENCE [LARGE SCALE GENOMIC DNA]</scope>
    <source>
        <strain evidence="9 10">DSM 44104</strain>
    </source>
</reference>
<dbReference type="InterPro" id="IPR007848">
    <property type="entry name" value="Small_mtfrase_dom"/>
</dbReference>
<keyword evidence="2 5" id="KW-0808">Transferase</keyword>
<comment type="catalytic activity">
    <reaction evidence="4 5">
        <text>L-glutaminyl-[peptide chain release factor] + S-adenosyl-L-methionine = N(5)-methyl-L-glutaminyl-[peptide chain release factor] + S-adenosyl-L-homocysteine + H(+)</text>
        <dbReference type="Rhea" id="RHEA:42896"/>
        <dbReference type="Rhea" id="RHEA-COMP:10271"/>
        <dbReference type="Rhea" id="RHEA-COMP:10272"/>
        <dbReference type="ChEBI" id="CHEBI:15378"/>
        <dbReference type="ChEBI" id="CHEBI:30011"/>
        <dbReference type="ChEBI" id="CHEBI:57856"/>
        <dbReference type="ChEBI" id="CHEBI:59789"/>
        <dbReference type="ChEBI" id="CHEBI:61891"/>
        <dbReference type="EC" id="2.1.1.297"/>
    </reaction>
</comment>
<feature type="binding site" evidence="5">
    <location>
        <position position="178"/>
    </location>
    <ligand>
        <name>S-adenosyl-L-methionine</name>
        <dbReference type="ChEBI" id="CHEBI:59789"/>
    </ligand>
</feature>
<comment type="function">
    <text evidence="5">Methylates the class 1 translation termination release factors RF1/PrfA and RF2/PrfB on the glutamine residue of the universally conserved GGQ motif.</text>
</comment>
<keyword evidence="3 5" id="KW-0949">S-adenosyl-L-methionine</keyword>